<dbReference type="Proteomes" id="UP001346869">
    <property type="component" value="Unassembled WGS sequence"/>
</dbReference>
<feature type="chain" id="PRO_5042940470" evidence="11">
    <location>
        <begin position="22"/>
        <end position="348"/>
    </location>
</feature>
<comment type="caution">
    <text evidence="8">Lacks conserved residue(s) required for the propagation of feature annotation.</text>
</comment>
<sequence length="348" mass="37594">MKRAVMFTFVVCCAISALSLAEVGIKPVPAATVSHAEEFSKPDTSTTTTTVTPITKATPAPTTNTTTHATTTTTKKTTTTTKKPTTTTTTKKTTTTTKKTTPAPTTNTTTHAPTTTTKKPTTTTTKKTTTTTKKPTTTTPAPPTPPKPTPNTNLTVGNYSVKDKGSIYLKAQMAVQIRLATPKANGTFIVQPKMTTATGTCSPKYANLNLTFQEGFINFRFNKSDSGVFVDELSFSLYYPLVKDDKKPYTASNKSLRLFPAKIGHSYSCKKESVNMGNGLYLDINQDQVQAYNLTKTDDFGLPEPCAADRPDYRVAIAVGVTLLVLVVVVLVAYLLGRRRKTDGYQSL</sequence>
<feature type="disulfide bond" evidence="8">
    <location>
        <begin position="269"/>
        <end position="306"/>
    </location>
</feature>
<evidence type="ECO:0000256" key="6">
    <source>
        <dbReference type="ARBA" id="ARBA00023136"/>
    </source>
</evidence>
<dbReference type="PANTHER" id="PTHR11506:SF2">
    <property type="entry name" value="MACROSIALIN"/>
    <property type="match status" value="1"/>
</dbReference>
<protein>
    <submittedName>
        <fullName evidence="14">Uncharacterized protein</fullName>
    </submittedName>
</protein>
<keyword evidence="7" id="KW-0325">Glycoprotein</keyword>
<comment type="subcellular location">
    <subcellularLocation>
        <location evidence="1">Endosome membrane</location>
        <topology evidence="1">Single-pass type I membrane protein</topology>
    </subcellularLocation>
    <subcellularLocation>
        <location evidence="8">Lysosome membrane</location>
        <topology evidence="8">Single-pass type I membrane protein</topology>
    </subcellularLocation>
</comment>
<organism evidence="14 15">
    <name type="scientific">Eleginops maclovinus</name>
    <name type="common">Patagonian blennie</name>
    <name type="synonym">Eleginus maclovinus</name>
    <dbReference type="NCBI Taxonomy" id="56733"/>
    <lineage>
        <taxon>Eukaryota</taxon>
        <taxon>Metazoa</taxon>
        <taxon>Chordata</taxon>
        <taxon>Craniata</taxon>
        <taxon>Vertebrata</taxon>
        <taxon>Euteleostomi</taxon>
        <taxon>Actinopterygii</taxon>
        <taxon>Neopterygii</taxon>
        <taxon>Teleostei</taxon>
        <taxon>Neoteleostei</taxon>
        <taxon>Acanthomorphata</taxon>
        <taxon>Eupercaria</taxon>
        <taxon>Perciformes</taxon>
        <taxon>Notothenioidei</taxon>
        <taxon>Eleginopidae</taxon>
        <taxon>Eleginops</taxon>
    </lineage>
</organism>
<dbReference type="GO" id="GO:0072594">
    <property type="term" value="P:establishment of protein localization to organelle"/>
    <property type="evidence" value="ECO:0007669"/>
    <property type="project" value="TreeGrafter"/>
</dbReference>
<evidence type="ECO:0000259" key="13">
    <source>
        <dbReference type="Pfam" id="PF21222"/>
    </source>
</evidence>
<dbReference type="GO" id="GO:0031902">
    <property type="term" value="C:late endosome membrane"/>
    <property type="evidence" value="ECO:0007669"/>
    <property type="project" value="TreeGrafter"/>
</dbReference>
<keyword evidence="5 10" id="KW-1133">Transmembrane helix</keyword>
<keyword evidence="15" id="KW-1185">Reference proteome</keyword>
<evidence type="ECO:0000256" key="4">
    <source>
        <dbReference type="ARBA" id="ARBA00022753"/>
    </source>
</evidence>
<dbReference type="EMBL" id="JAUZQC010000025">
    <property type="protein sequence ID" value="KAK5848708.1"/>
    <property type="molecule type" value="Genomic_DNA"/>
</dbReference>
<evidence type="ECO:0000313" key="14">
    <source>
        <dbReference type="EMBL" id="KAK5848708.1"/>
    </source>
</evidence>
<keyword evidence="3 11" id="KW-0732">Signal</keyword>
<gene>
    <name evidence="14" type="ORF">PBY51_006300</name>
</gene>
<name>A0AAN8AB44_ELEMC</name>
<evidence type="ECO:0000256" key="7">
    <source>
        <dbReference type="ARBA" id="ARBA00023180"/>
    </source>
</evidence>
<dbReference type="PRINTS" id="PR00336">
    <property type="entry name" value="LYSASSOCTDMP"/>
</dbReference>
<evidence type="ECO:0000313" key="15">
    <source>
        <dbReference type="Proteomes" id="UP001346869"/>
    </source>
</evidence>
<evidence type="ECO:0000256" key="11">
    <source>
        <dbReference type="SAM" id="SignalP"/>
    </source>
</evidence>
<feature type="domain" description="Lysosome-associated membrane glycoprotein 2-like transmembrane" evidence="13">
    <location>
        <begin position="317"/>
        <end position="346"/>
    </location>
</feature>
<keyword evidence="6 8" id="KW-0472">Membrane</keyword>
<keyword evidence="2 8" id="KW-0812">Transmembrane</keyword>
<dbReference type="PANTHER" id="PTHR11506">
    <property type="entry name" value="LYSOSOME-ASSOCIATED MEMBRANE GLYCOPROTEIN"/>
    <property type="match status" value="1"/>
</dbReference>
<feature type="transmembrane region" description="Helical" evidence="10">
    <location>
        <begin position="315"/>
        <end position="336"/>
    </location>
</feature>
<evidence type="ECO:0000256" key="1">
    <source>
        <dbReference type="ARBA" id="ARBA00004530"/>
    </source>
</evidence>
<dbReference type="Pfam" id="PF21222">
    <property type="entry name" value="Lamp2_2nd"/>
    <property type="match status" value="1"/>
</dbReference>
<feature type="signal peptide" evidence="11">
    <location>
        <begin position="1"/>
        <end position="21"/>
    </location>
</feature>
<reference evidence="14 15" key="2">
    <citation type="journal article" date="2023" name="Mol. Biol. Evol.">
        <title>Genomics of Secondarily Temperate Adaptation in the Only Non-Antarctic Icefish.</title>
        <authorList>
            <person name="Rivera-Colon A.G."/>
            <person name="Rayamajhi N."/>
            <person name="Minhas B.F."/>
            <person name="Madrigal G."/>
            <person name="Bilyk K.T."/>
            <person name="Yoon V."/>
            <person name="Hune M."/>
            <person name="Gregory S."/>
            <person name="Cheng C.H.C."/>
            <person name="Catchen J.M."/>
        </authorList>
    </citation>
    <scope>NUCLEOTIDE SEQUENCE [LARGE SCALE GENOMIC DNA]</scope>
    <source>
        <strain evidence="14">JMC-PN-2008</strain>
    </source>
</reference>
<comment type="similarity">
    <text evidence="8">Belongs to the LAMP family.</text>
</comment>
<feature type="region of interest" description="Disordered" evidence="9">
    <location>
        <begin position="34"/>
        <end position="158"/>
    </location>
</feature>
<evidence type="ECO:0000259" key="12">
    <source>
        <dbReference type="Pfam" id="PF01299"/>
    </source>
</evidence>
<evidence type="ECO:0000256" key="2">
    <source>
        <dbReference type="ARBA" id="ARBA00022692"/>
    </source>
</evidence>
<keyword evidence="8" id="KW-1015">Disulfide bond</keyword>
<evidence type="ECO:0000256" key="10">
    <source>
        <dbReference type="SAM" id="Phobius"/>
    </source>
</evidence>
<dbReference type="InterPro" id="IPR048528">
    <property type="entry name" value="Lamp2-like_luminal"/>
</dbReference>
<feature type="compositionally biased region" description="Low complexity" evidence="9">
    <location>
        <begin position="46"/>
        <end position="139"/>
    </location>
</feature>
<evidence type="ECO:0000256" key="3">
    <source>
        <dbReference type="ARBA" id="ARBA00022729"/>
    </source>
</evidence>
<dbReference type="InterPro" id="IPR002000">
    <property type="entry name" value="Lysosome-assoc_membr_glycop"/>
</dbReference>
<dbReference type="InterPro" id="IPR048524">
    <property type="entry name" value="Lamp2-like_TM"/>
</dbReference>
<feature type="domain" description="Lysosome-associated membrane glycoprotein 2-like luminal" evidence="12">
    <location>
        <begin position="155"/>
        <end position="294"/>
    </location>
</feature>
<evidence type="ECO:0000256" key="9">
    <source>
        <dbReference type="SAM" id="MobiDB-lite"/>
    </source>
</evidence>
<dbReference type="Pfam" id="PF01299">
    <property type="entry name" value="Lamp2-like_luminal"/>
    <property type="match status" value="1"/>
</dbReference>
<dbReference type="GO" id="GO:0005886">
    <property type="term" value="C:plasma membrane"/>
    <property type="evidence" value="ECO:0007669"/>
    <property type="project" value="TreeGrafter"/>
</dbReference>
<proteinExistence type="inferred from homology"/>
<keyword evidence="4" id="KW-0967">Endosome</keyword>
<reference evidence="14 15" key="1">
    <citation type="journal article" date="2023" name="Genes (Basel)">
        <title>Chromosome-Level Genome Assembly and Circadian Gene Repertoire of the Patagonia Blennie Eleginops maclovinus-The Closest Ancestral Proxy of Antarctic Cryonotothenioids.</title>
        <authorList>
            <person name="Cheng C.C."/>
            <person name="Rivera-Colon A.G."/>
            <person name="Minhas B.F."/>
            <person name="Wilson L."/>
            <person name="Rayamajhi N."/>
            <person name="Vargas-Chacoff L."/>
            <person name="Catchen J.M."/>
        </authorList>
    </citation>
    <scope>NUCLEOTIDE SEQUENCE [LARGE SCALE GENOMIC DNA]</scope>
    <source>
        <strain evidence="14">JMC-PN-2008</strain>
    </source>
</reference>
<comment type="caution">
    <text evidence="14">The sequence shown here is derived from an EMBL/GenBank/DDBJ whole genome shotgun (WGS) entry which is preliminary data.</text>
</comment>
<feature type="compositionally biased region" description="Pro residues" evidence="9">
    <location>
        <begin position="140"/>
        <end position="149"/>
    </location>
</feature>
<accession>A0AAN8AB44</accession>
<dbReference type="GO" id="GO:0005765">
    <property type="term" value="C:lysosomal membrane"/>
    <property type="evidence" value="ECO:0007669"/>
    <property type="project" value="UniProtKB-SubCell"/>
</dbReference>
<dbReference type="Gene3D" id="2.40.160.110">
    <property type="match status" value="1"/>
</dbReference>
<dbReference type="PROSITE" id="PS51407">
    <property type="entry name" value="LAMP_3"/>
    <property type="match status" value="1"/>
</dbReference>
<evidence type="ECO:0000256" key="5">
    <source>
        <dbReference type="ARBA" id="ARBA00022989"/>
    </source>
</evidence>
<evidence type="ECO:0000256" key="8">
    <source>
        <dbReference type="PROSITE-ProRule" id="PRU00740"/>
    </source>
</evidence>
<dbReference type="AlphaFoldDB" id="A0AAN8AB44"/>
<keyword evidence="8" id="KW-0458">Lysosome</keyword>